<evidence type="ECO:0000256" key="9">
    <source>
        <dbReference type="ARBA" id="ARBA00044973"/>
    </source>
</evidence>
<dbReference type="OrthoDB" id="411064at2759"/>
<feature type="domain" description="Fumarylacetoacetase-like C-terminal" evidence="15">
    <location>
        <begin position="72"/>
        <end position="271"/>
    </location>
</feature>
<dbReference type="PANTHER" id="PTHR11820">
    <property type="entry name" value="ACYLPYRUVASE"/>
    <property type="match status" value="1"/>
</dbReference>
<comment type="similarity">
    <text evidence="1">Belongs to the FAH family.</text>
</comment>
<evidence type="ECO:0000256" key="12">
    <source>
        <dbReference type="ARBA" id="ARBA00047963"/>
    </source>
</evidence>
<keyword evidence="3" id="KW-0479">Metal-binding</keyword>
<reference evidence="17" key="1">
    <citation type="submission" date="2025-08" db="UniProtKB">
        <authorList>
            <consortium name="RefSeq"/>
        </authorList>
    </citation>
    <scope>IDENTIFICATION</scope>
    <source>
        <tissue evidence="17">Total insect</tissue>
    </source>
</reference>
<gene>
    <name evidence="17" type="primary">LOC117641147</name>
</gene>
<evidence type="ECO:0000313" key="16">
    <source>
        <dbReference type="Proteomes" id="UP000515158"/>
    </source>
</evidence>
<dbReference type="GO" id="GO:0005739">
    <property type="term" value="C:mitochondrion"/>
    <property type="evidence" value="ECO:0007669"/>
    <property type="project" value="TreeGrafter"/>
</dbReference>
<dbReference type="GO" id="GO:0008948">
    <property type="term" value="F:oxaloacetate decarboxylase activity"/>
    <property type="evidence" value="ECO:0007669"/>
    <property type="project" value="UniProtKB-EC"/>
</dbReference>
<proteinExistence type="inferred from homology"/>
<evidence type="ECO:0000256" key="14">
    <source>
        <dbReference type="ARBA" id="ARBA00048846"/>
    </source>
</evidence>
<dbReference type="InterPro" id="IPR036663">
    <property type="entry name" value="Fumarylacetoacetase_C_sf"/>
</dbReference>
<dbReference type="EC" id="5.3.2.2" evidence="9"/>
<dbReference type="KEGG" id="tpal:117641147"/>
<evidence type="ECO:0000256" key="4">
    <source>
        <dbReference type="ARBA" id="ARBA00032305"/>
    </source>
</evidence>
<comment type="catalytic activity">
    <reaction evidence="13">
        <text>oxaloacetate + H(+) = pyruvate + CO2</text>
        <dbReference type="Rhea" id="RHEA:15641"/>
        <dbReference type="ChEBI" id="CHEBI:15361"/>
        <dbReference type="ChEBI" id="CHEBI:15378"/>
        <dbReference type="ChEBI" id="CHEBI:16452"/>
        <dbReference type="ChEBI" id="CHEBI:16526"/>
        <dbReference type="EC" id="4.1.1.112"/>
    </reaction>
</comment>
<dbReference type="Proteomes" id="UP000515158">
    <property type="component" value="Unplaced"/>
</dbReference>
<dbReference type="RefSeq" id="XP_034234162.1">
    <property type="nucleotide sequence ID" value="XM_034378271.1"/>
</dbReference>
<dbReference type="SUPFAM" id="SSF56529">
    <property type="entry name" value="FAH"/>
    <property type="match status" value="1"/>
</dbReference>
<dbReference type="GO" id="GO:0019752">
    <property type="term" value="P:carboxylic acid metabolic process"/>
    <property type="evidence" value="ECO:0007669"/>
    <property type="project" value="UniProtKB-ARBA"/>
</dbReference>
<dbReference type="InterPro" id="IPR011234">
    <property type="entry name" value="Fumarylacetoacetase-like_C"/>
</dbReference>
<evidence type="ECO:0000256" key="11">
    <source>
        <dbReference type="ARBA" id="ARBA00047858"/>
    </source>
</evidence>
<evidence type="ECO:0000256" key="13">
    <source>
        <dbReference type="ARBA" id="ARBA00047973"/>
    </source>
</evidence>
<dbReference type="Pfam" id="PF01557">
    <property type="entry name" value="FAA_hydrolase"/>
    <property type="match status" value="1"/>
</dbReference>
<evidence type="ECO:0000313" key="17">
    <source>
        <dbReference type="RefSeq" id="XP_034234162.1"/>
    </source>
</evidence>
<comment type="catalytic activity">
    <reaction evidence="11">
        <text>a 3-acylpyruvate + H2O = a carboxylate + pyruvate + H(+)</text>
        <dbReference type="Rhea" id="RHEA:19009"/>
        <dbReference type="ChEBI" id="CHEBI:15361"/>
        <dbReference type="ChEBI" id="CHEBI:15377"/>
        <dbReference type="ChEBI" id="CHEBI:15378"/>
        <dbReference type="ChEBI" id="CHEBI:29067"/>
        <dbReference type="ChEBI" id="CHEBI:57278"/>
        <dbReference type="EC" id="3.7.1.5"/>
    </reaction>
</comment>
<sequence>MLFLTYSSHCNYRTLFAAGSRSRRKQTTHASQDDPKHLFSFDKKKNPVMASSLVSKMASRAHLSNFSEVGRKIVGAALNYKSLAHDLKVPHPAKPIIFLKATSSYINVGQVIEVPKAETVNYEVELGVVIGKKCKRISEANALDYIGGYCLALDMTNVTQIGNAKKMSAPWDLGKTFDTACPVSKFIPKESIKNPDDVKLWLKLNGNVKQEESTSDMIFSTSQLISYVSQFMTLEPGDLLLTGSPSGVGPVRPNDVLECGLNDLVTMTFSVRAVES</sequence>
<dbReference type="GO" id="GO:0050163">
    <property type="term" value="F:oxaloacetate tautomerase activity"/>
    <property type="evidence" value="ECO:0007669"/>
    <property type="project" value="UniProtKB-EC"/>
</dbReference>
<dbReference type="EC" id="3.7.1.5" evidence="5"/>
<evidence type="ECO:0000256" key="5">
    <source>
        <dbReference type="ARBA" id="ARBA00039040"/>
    </source>
</evidence>
<evidence type="ECO:0000256" key="1">
    <source>
        <dbReference type="ARBA" id="ARBA00010211"/>
    </source>
</evidence>
<dbReference type="AlphaFoldDB" id="A0A6P8YJQ9"/>
<comment type="catalytic activity">
    <reaction evidence="14">
        <text>acetylpyruvate + H2O = acetate + pyruvate + H(+)</text>
        <dbReference type="Rhea" id="RHEA:16097"/>
        <dbReference type="ChEBI" id="CHEBI:15360"/>
        <dbReference type="ChEBI" id="CHEBI:15361"/>
        <dbReference type="ChEBI" id="CHEBI:15377"/>
        <dbReference type="ChEBI" id="CHEBI:15378"/>
        <dbReference type="ChEBI" id="CHEBI:30089"/>
    </reaction>
</comment>
<comment type="catalytic activity">
    <reaction evidence="12">
        <text>3-fumarylpyruvate + H2O = fumarate + pyruvate + H(+)</text>
        <dbReference type="Rhea" id="RHEA:26168"/>
        <dbReference type="ChEBI" id="CHEBI:15361"/>
        <dbReference type="ChEBI" id="CHEBI:15377"/>
        <dbReference type="ChEBI" id="CHEBI:15378"/>
        <dbReference type="ChEBI" id="CHEBI:16854"/>
        <dbReference type="ChEBI" id="CHEBI:29806"/>
    </reaction>
</comment>
<dbReference type="GeneID" id="117641147"/>
<dbReference type="GO" id="GO:0018773">
    <property type="term" value="F:acetylpyruvate hydrolase activity"/>
    <property type="evidence" value="ECO:0007669"/>
    <property type="project" value="TreeGrafter"/>
</dbReference>
<organism evidence="17">
    <name type="scientific">Thrips palmi</name>
    <name type="common">Melon thrips</name>
    <dbReference type="NCBI Taxonomy" id="161013"/>
    <lineage>
        <taxon>Eukaryota</taxon>
        <taxon>Metazoa</taxon>
        <taxon>Ecdysozoa</taxon>
        <taxon>Arthropoda</taxon>
        <taxon>Hexapoda</taxon>
        <taxon>Insecta</taxon>
        <taxon>Pterygota</taxon>
        <taxon>Neoptera</taxon>
        <taxon>Paraneoptera</taxon>
        <taxon>Thysanoptera</taxon>
        <taxon>Terebrantia</taxon>
        <taxon>Thripoidea</taxon>
        <taxon>Thripidae</taxon>
        <taxon>Thrips</taxon>
    </lineage>
</organism>
<evidence type="ECO:0000259" key="15">
    <source>
        <dbReference type="Pfam" id="PF01557"/>
    </source>
</evidence>
<name>A0A6P8YJQ9_THRPL</name>
<comment type="catalytic activity">
    <reaction evidence="8">
        <text>oxaloacetate = enol-oxaloacetate</text>
        <dbReference type="Rhea" id="RHEA:16021"/>
        <dbReference type="ChEBI" id="CHEBI:16452"/>
        <dbReference type="ChEBI" id="CHEBI:17479"/>
        <dbReference type="EC" id="5.3.2.2"/>
    </reaction>
    <physiologicalReaction direction="right-to-left" evidence="8">
        <dbReference type="Rhea" id="RHEA:16023"/>
    </physiologicalReaction>
</comment>
<protein>
    <recommendedName>
        <fullName evidence="10">Oxaloacetate tautomerase FAHD1, mitochondrial</fullName>
        <ecNumber evidence="5">3.7.1.5</ecNumber>
        <ecNumber evidence="2">4.1.1.112</ecNumber>
        <ecNumber evidence="9">5.3.2.2</ecNumber>
    </recommendedName>
    <alternativeName>
        <fullName evidence="7">Acylpyruvase FAHD1</fullName>
    </alternativeName>
    <alternativeName>
        <fullName evidence="6">Fumarylacetoacetate hydrolase domain-containing protein 1</fullName>
    </alternativeName>
    <alternativeName>
        <fullName evidence="4">Oxaloacetate decarboxylase</fullName>
    </alternativeName>
</protein>
<dbReference type="GO" id="GO:0046872">
    <property type="term" value="F:metal ion binding"/>
    <property type="evidence" value="ECO:0007669"/>
    <property type="project" value="UniProtKB-KW"/>
</dbReference>
<evidence type="ECO:0000256" key="3">
    <source>
        <dbReference type="ARBA" id="ARBA00022723"/>
    </source>
</evidence>
<dbReference type="PANTHER" id="PTHR11820:SF7">
    <property type="entry name" value="ACYLPYRUVASE FAHD1, MITOCHONDRIAL"/>
    <property type="match status" value="1"/>
</dbReference>
<dbReference type="FunFam" id="3.90.850.10:FF:000003">
    <property type="entry name" value="Fumarylacetoacetate hydrolase domain-containing 1"/>
    <property type="match status" value="1"/>
</dbReference>
<dbReference type="FunCoup" id="A0A6P8YJQ9">
    <property type="interactions" value="1489"/>
</dbReference>
<dbReference type="InParanoid" id="A0A6P8YJQ9"/>
<evidence type="ECO:0000256" key="2">
    <source>
        <dbReference type="ARBA" id="ARBA00012947"/>
    </source>
</evidence>
<evidence type="ECO:0000256" key="8">
    <source>
        <dbReference type="ARBA" id="ARBA00044911"/>
    </source>
</evidence>
<dbReference type="GO" id="GO:0047621">
    <property type="term" value="F:acylpyruvate hydrolase activity"/>
    <property type="evidence" value="ECO:0007669"/>
    <property type="project" value="UniProtKB-EC"/>
</dbReference>
<keyword evidence="16" id="KW-1185">Reference proteome</keyword>
<evidence type="ECO:0000256" key="7">
    <source>
        <dbReference type="ARBA" id="ARBA00044830"/>
    </source>
</evidence>
<evidence type="ECO:0000256" key="10">
    <source>
        <dbReference type="ARBA" id="ARBA00044980"/>
    </source>
</evidence>
<dbReference type="Gene3D" id="3.90.850.10">
    <property type="entry name" value="Fumarylacetoacetase-like, C-terminal domain"/>
    <property type="match status" value="1"/>
</dbReference>
<accession>A0A6P8YJQ9</accession>
<dbReference type="EC" id="4.1.1.112" evidence="2"/>
<evidence type="ECO:0000256" key="6">
    <source>
        <dbReference type="ARBA" id="ARBA00042340"/>
    </source>
</evidence>